<evidence type="ECO:0000256" key="2">
    <source>
        <dbReference type="ARBA" id="ARBA00009012"/>
    </source>
</evidence>
<dbReference type="InterPro" id="IPR002794">
    <property type="entry name" value="DUF92_TMEM19"/>
</dbReference>
<proteinExistence type="inferred from homology"/>
<feature type="transmembrane region" description="Helical" evidence="7">
    <location>
        <begin position="271"/>
        <end position="293"/>
    </location>
</feature>
<feature type="transmembrane region" description="Helical" evidence="7">
    <location>
        <begin position="230"/>
        <end position="251"/>
    </location>
</feature>
<evidence type="ECO:0000256" key="6">
    <source>
        <dbReference type="ARBA" id="ARBA00023136"/>
    </source>
</evidence>
<dbReference type="PANTHER" id="PTHR13353">
    <property type="entry name" value="TRANSMEMBRANE PROTEIN 19"/>
    <property type="match status" value="1"/>
</dbReference>
<dbReference type="AlphaFoldDB" id="A0AAU9UAY5"/>
<evidence type="ECO:0000256" key="5">
    <source>
        <dbReference type="ARBA" id="ARBA00022989"/>
    </source>
</evidence>
<evidence type="ECO:0000256" key="4">
    <source>
        <dbReference type="ARBA" id="ARBA00022692"/>
    </source>
</evidence>
<evidence type="ECO:0000313" key="8">
    <source>
        <dbReference type="EMBL" id="CAH2096353.1"/>
    </source>
</evidence>
<sequence length="345" mass="37558">MSDKSHEKPFTQEKTGLQNNHILTVLLISFAIPLSMSMWIINILYSKFVLSTEGLDEPVTISPARWLASCLIPIPIAVSGYRKKSVNISGALLGLVVAFVLTLSNYCFLVDLIVFFLSSSKATRFRPHLKCKIEEDFKEGGQRNWVQVLCNGGMATQLALLHLLDVGATEQPIDFVNNYRASWLSIGVLGAFACCNGDTWASELGTVLSNSDPVLVTSWKKVPKGTNGGITLIGTIFSTLGGLLIGLSHYLTILYFADRIVLMYAPPQWPIILYGGLAGFLGSFIDSILGATLQYSGLDNDGKIVSHSSKTVKHISGRNILDNHSVNLLSTIIIGLLMPTIVKNL</sequence>
<evidence type="ECO:0000313" key="9">
    <source>
        <dbReference type="Proteomes" id="UP001153954"/>
    </source>
</evidence>
<dbReference type="GO" id="GO:0016020">
    <property type="term" value="C:membrane"/>
    <property type="evidence" value="ECO:0007669"/>
    <property type="project" value="UniProtKB-SubCell"/>
</dbReference>
<feature type="transmembrane region" description="Helical" evidence="7">
    <location>
        <begin position="325"/>
        <end position="342"/>
    </location>
</feature>
<keyword evidence="6 7" id="KW-0472">Membrane</keyword>
<feature type="transmembrane region" description="Helical" evidence="7">
    <location>
        <begin position="91"/>
        <end position="117"/>
    </location>
</feature>
<feature type="transmembrane region" description="Helical" evidence="7">
    <location>
        <begin position="21"/>
        <end position="45"/>
    </location>
</feature>
<comment type="subcellular location">
    <subcellularLocation>
        <location evidence="1">Membrane</location>
        <topology evidence="1">Multi-pass membrane protein</topology>
    </subcellularLocation>
</comment>
<gene>
    <name evidence="8" type="ORF">EEDITHA_LOCUS11704</name>
</gene>
<comment type="caution">
    <text evidence="8">The sequence shown here is derived from an EMBL/GenBank/DDBJ whole genome shotgun (WGS) entry which is preliminary data.</text>
</comment>
<dbReference type="Pfam" id="PF01940">
    <property type="entry name" value="DUF92"/>
    <property type="match status" value="1"/>
</dbReference>
<protein>
    <recommendedName>
        <fullName evidence="3">Transmembrane protein 19</fullName>
    </recommendedName>
</protein>
<accession>A0AAU9UAY5</accession>
<evidence type="ECO:0000256" key="1">
    <source>
        <dbReference type="ARBA" id="ARBA00004141"/>
    </source>
</evidence>
<keyword evidence="5 7" id="KW-1133">Transmembrane helix</keyword>
<organism evidence="8 9">
    <name type="scientific">Euphydryas editha</name>
    <name type="common">Edith's checkerspot</name>
    <dbReference type="NCBI Taxonomy" id="104508"/>
    <lineage>
        <taxon>Eukaryota</taxon>
        <taxon>Metazoa</taxon>
        <taxon>Ecdysozoa</taxon>
        <taxon>Arthropoda</taxon>
        <taxon>Hexapoda</taxon>
        <taxon>Insecta</taxon>
        <taxon>Pterygota</taxon>
        <taxon>Neoptera</taxon>
        <taxon>Endopterygota</taxon>
        <taxon>Lepidoptera</taxon>
        <taxon>Glossata</taxon>
        <taxon>Ditrysia</taxon>
        <taxon>Papilionoidea</taxon>
        <taxon>Nymphalidae</taxon>
        <taxon>Nymphalinae</taxon>
        <taxon>Euphydryas</taxon>
    </lineage>
</organism>
<keyword evidence="9" id="KW-1185">Reference proteome</keyword>
<evidence type="ECO:0000256" key="7">
    <source>
        <dbReference type="SAM" id="Phobius"/>
    </source>
</evidence>
<name>A0AAU9UAY5_EUPED</name>
<reference evidence="8" key="1">
    <citation type="submission" date="2022-03" db="EMBL/GenBank/DDBJ databases">
        <authorList>
            <person name="Tunstrom K."/>
        </authorList>
    </citation>
    <scope>NUCLEOTIDE SEQUENCE</scope>
</reference>
<dbReference type="PANTHER" id="PTHR13353:SF5">
    <property type="entry name" value="TRANSMEMBRANE PROTEIN 19"/>
    <property type="match status" value="1"/>
</dbReference>
<dbReference type="Proteomes" id="UP001153954">
    <property type="component" value="Unassembled WGS sequence"/>
</dbReference>
<keyword evidence="4 7" id="KW-0812">Transmembrane</keyword>
<comment type="similarity">
    <text evidence="2">Belongs to the TMEM19 family.</text>
</comment>
<dbReference type="EMBL" id="CAKOGL010000016">
    <property type="protein sequence ID" value="CAH2096353.1"/>
    <property type="molecule type" value="Genomic_DNA"/>
</dbReference>
<evidence type="ECO:0000256" key="3">
    <source>
        <dbReference type="ARBA" id="ARBA00014258"/>
    </source>
</evidence>